<evidence type="ECO:0000256" key="4">
    <source>
        <dbReference type="PROSITE-ProRule" id="PRU00146"/>
    </source>
</evidence>
<accession>A0A1Y2FZW7</accession>
<keyword evidence="3" id="KW-0862">Zinc</keyword>
<keyword evidence="2 4" id="KW-0863">Zinc-finger</keyword>
<dbReference type="PROSITE" id="PS50016">
    <property type="entry name" value="ZF_PHD_2"/>
    <property type="match status" value="1"/>
</dbReference>
<dbReference type="STRING" id="106004.A0A1Y2FZW7"/>
<feature type="region of interest" description="Disordered" evidence="5">
    <location>
        <begin position="1"/>
        <end position="164"/>
    </location>
</feature>
<feature type="compositionally biased region" description="Basic and acidic residues" evidence="5">
    <location>
        <begin position="615"/>
        <end position="631"/>
    </location>
</feature>
<evidence type="ECO:0000256" key="1">
    <source>
        <dbReference type="ARBA" id="ARBA00022723"/>
    </source>
</evidence>
<feature type="domain" description="PHD-type" evidence="6">
    <location>
        <begin position="161"/>
        <end position="213"/>
    </location>
</feature>
<organism evidence="7 8">
    <name type="scientific">Leucosporidium creatinivorum</name>
    <dbReference type="NCBI Taxonomy" id="106004"/>
    <lineage>
        <taxon>Eukaryota</taxon>
        <taxon>Fungi</taxon>
        <taxon>Dikarya</taxon>
        <taxon>Basidiomycota</taxon>
        <taxon>Pucciniomycotina</taxon>
        <taxon>Microbotryomycetes</taxon>
        <taxon>Leucosporidiales</taxon>
        <taxon>Leucosporidium</taxon>
    </lineage>
</organism>
<dbReference type="PANTHER" id="PTHR47793:SF1">
    <property type="entry name" value="HISTONE DEACETYLASE COMPLEX SUBUNIT CTI6"/>
    <property type="match status" value="1"/>
</dbReference>
<dbReference type="GO" id="GO:0070210">
    <property type="term" value="C:Rpd3L-Expanded complex"/>
    <property type="evidence" value="ECO:0007669"/>
    <property type="project" value="TreeGrafter"/>
</dbReference>
<feature type="compositionally biased region" description="Acidic residues" evidence="5">
    <location>
        <begin position="632"/>
        <end position="644"/>
    </location>
</feature>
<dbReference type="InterPro" id="IPR011011">
    <property type="entry name" value="Znf_FYVE_PHD"/>
</dbReference>
<dbReference type="GO" id="GO:0008270">
    <property type="term" value="F:zinc ion binding"/>
    <property type="evidence" value="ECO:0007669"/>
    <property type="project" value="UniProtKB-KW"/>
</dbReference>
<feature type="compositionally biased region" description="Acidic residues" evidence="5">
    <location>
        <begin position="140"/>
        <end position="159"/>
    </location>
</feature>
<feature type="compositionally biased region" description="Basic and acidic residues" evidence="5">
    <location>
        <begin position="410"/>
        <end position="436"/>
    </location>
</feature>
<dbReference type="InterPro" id="IPR019787">
    <property type="entry name" value="Znf_PHD-finger"/>
</dbReference>
<comment type="caution">
    <text evidence="7">The sequence shown here is derived from an EMBL/GenBank/DDBJ whole genome shotgun (WGS) entry which is preliminary data.</text>
</comment>
<dbReference type="SUPFAM" id="SSF57903">
    <property type="entry name" value="FYVE/PHD zinc finger"/>
    <property type="match status" value="1"/>
</dbReference>
<feature type="region of interest" description="Disordered" evidence="5">
    <location>
        <begin position="334"/>
        <end position="504"/>
    </location>
</feature>
<dbReference type="PANTHER" id="PTHR47793">
    <property type="entry name" value="HISTONE DEACETYLASE COMPLEX SUBUNIT CTI6"/>
    <property type="match status" value="1"/>
</dbReference>
<feature type="compositionally biased region" description="Low complexity" evidence="5">
    <location>
        <begin position="61"/>
        <end position="80"/>
    </location>
</feature>
<dbReference type="InParanoid" id="A0A1Y2FZW7"/>
<feature type="region of interest" description="Disordered" evidence="5">
    <location>
        <begin position="221"/>
        <end position="318"/>
    </location>
</feature>
<dbReference type="AlphaFoldDB" id="A0A1Y2FZW7"/>
<evidence type="ECO:0000256" key="2">
    <source>
        <dbReference type="ARBA" id="ARBA00022771"/>
    </source>
</evidence>
<dbReference type="GO" id="GO:0061186">
    <property type="term" value="P:negative regulation of silent mating-type cassette heterochromatin formation"/>
    <property type="evidence" value="ECO:0007669"/>
    <property type="project" value="TreeGrafter"/>
</dbReference>
<dbReference type="Proteomes" id="UP000193467">
    <property type="component" value="Unassembled WGS sequence"/>
</dbReference>
<feature type="compositionally biased region" description="Acidic residues" evidence="5">
    <location>
        <begin position="394"/>
        <end position="409"/>
    </location>
</feature>
<dbReference type="FunCoup" id="A0A1Y2FZW7">
    <property type="interactions" value="39"/>
</dbReference>
<evidence type="ECO:0000256" key="5">
    <source>
        <dbReference type="SAM" id="MobiDB-lite"/>
    </source>
</evidence>
<evidence type="ECO:0000313" key="7">
    <source>
        <dbReference type="EMBL" id="ORY89694.1"/>
    </source>
</evidence>
<evidence type="ECO:0000313" key="8">
    <source>
        <dbReference type="Proteomes" id="UP000193467"/>
    </source>
</evidence>
<feature type="compositionally biased region" description="Polar residues" evidence="5">
    <location>
        <begin position="244"/>
        <end position="255"/>
    </location>
</feature>
<dbReference type="OrthoDB" id="79252at2759"/>
<keyword evidence="8" id="KW-1185">Reference proteome</keyword>
<dbReference type="InterPro" id="IPR013083">
    <property type="entry name" value="Znf_RING/FYVE/PHD"/>
</dbReference>
<gene>
    <name evidence="7" type="ORF">BCR35DRAFT_156736</name>
</gene>
<name>A0A1Y2FZW7_9BASI</name>
<dbReference type="PROSITE" id="PS01359">
    <property type="entry name" value="ZF_PHD_1"/>
    <property type="match status" value="1"/>
</dbReference>
<feature type="compositionally biased region" description="Basic and acidic residues" evidence="5">
    <location>
        <begin position="97"/>
        <end position="106"/>
    </location>
</feature>
<proteinExistence type="predicted"/>
<dbReference type="Gene3D" id="3.30.40.10">
    <property type="entry name" value="Zinc/RING finger domain, C3HC4 (zinc finger)"/>
    <property type="match status" value="1"/>
</dbReference>
<dbReference type="Pfam" id="PF20826">
    <property type="entry name" value="PHD_5"/>
    <property type="match status" value="1"/>
</dbReference>
<dbReference type="InterPro" id="IPR053051">
    <property type="entry name" value="HDAC_complex_subunit"/>
</dbReference>
<dbReference type="InterPro" id="IPR001965">
    <property type="entry name" value="Znf_PHD"/>
</dbReference>
<feature type="region of interest" description="Disordered" evidence="5">
    <location>
        <begin position="516"/>
        <end position="535"/>
    </location>
</feature>
<feature type="compositionally biased region" description="Basic and acidic residues" evidence="5">
    <location>
        <begin position="274"/>
        <end position="288"/>
    </location>
</feature>
<keyword evidence="1" id="KW-0479">Metal-binding</keyword>
<evidence type="ECO:0000256" key="3">
    <source>
        <dbReference type="ARBA" id="ARBA00022833"/>
    </source>
</evidence>
<feature type="compositionally biased region" description="Basic and acidic residues" evidence="5">
    <location>
        <begin position="645"/>
        <end position="655"/>
    </location>
</feature>
<dbReference type="SMART" id="SM00249">
    <property type="entry name" value="PHD"/>
    <property type="match status" value="1"/>
</dbReference>
<feature type="compositionally biased region" description="Basic residues" evidence="5">
    <location>
        <begin position="1"/>
        <end position="10"/>
    </location>
</feature>
<feature type="region of interest" description="Disordered" evidence="5">
    <location>
        <begin position="615"/>
        <end position="655"/>
    </location>
</feature>
<dbReference type="GO" id="GO:0033698">
    <property type="term" value="C:Rpd3L complex"/>
    <property type="evidence" value="ECO:0007669"/>
    <property type="project" value="TreeGrafter"/>
</dbReference>
<dbReference type="InterPro" id="IPR019786">
    <property type="entry name" value="Zinc_finger_PHD-type_CS"/>
</dbReference>
<sequence>MTAPKKKGKTGRASATNSPALHSAAFPPLDDEEEQAYLFKMEENDTDGDYTAGGAGKPKKPASGSKKPVSSSSTSGAAGKQQAPVNGGGASKYAAGAKEKGKETKRSGSMKIEDSEEALFTTEKRGARGRAGSSKKVVEEVEEEEEEPVEEEVEEEEDDGVTRCVCDEDNDDLSSGLMIECDTCKCWQHGPCVGLWNEKDCPDRYFCELCRPSWHGPGGILRKAHRKNAGPPPPPAGHRRSPSVTSTSHAPSQARNKPRESADAALVSAFLAGEQHHPAASHDRERDSQSPSPPPAKSKKDEPVAKKRSTMNSRDAAYDDAIAMSILGPGSAAMRARLAKSSRGGDGSGASASGAEDEEEDDERPNKSRRSRSGDSPGADDEHGSKRRRLSVDGEVEDQIEVEEPEETLEDARREYEANEARRQAEAEAEAAEREPSLPPPPAPTAPARAKHPNQYTYRPKNGAGGTSRPGRASPVKRSTKDSASSKGDSAYNGGGGSTSGGAAFLGGVVENLIRSQRPRDWTPQEGGWGMPDHLKHLSHLLPTPTPTPLVVPAPTTYSMSAQGVEQLYEQPTKVRFPNKRMTMPEMKKRARNVLEYLGRVEVEMSERAERRALLKKAGEMQERERRREAGEDVGDEPMDESGGEGEKREESETVKAMDALTRELHEFQRKFWGEVE</sequence>
<dbReference type="GO" id="GO:0061188">
    <property type="term" value="P:negative regulation of rDNA heterochromatin formation"/>
    <property type="evidence" value="ECO:0007669"/>
    <property type="project" value="TreeGrafter"/>
</dbReference>
<evidence type="ECO:0000259" key="6">
    <source>
        <dbReference type="PROSITE" id="PS50016"/>
    </source>
</evidence>
<protein>
    <recommendedName>
        <fullName evidence="6">PHD-type domain-containing protein</fullName>
    </recommendedName>
</protein>
<dbReference type="EMBL" id="MCGR01000005">
    <property type="protein sequence ID" value="ORY89694.1"/>
    <property type="molecule type" value="Genomic_DNA"/>
</dbReference>
<reference evidence="7 8" key="1">
    <citation type="submission" date="2016-07" db="EMBL/GenBank/DDBJ databases">
        <title>Pervasive Adenine N6-methylation of Active Genes in Fungi.</title>
        <authorList>
            <consortium name="DOE Joint Genome Institute"/>
            <person name="Mondo S.J."/>
            <person name="Dannebaum R.O."/>
            <person name="Kuo R.C."/>
            <person name="Labutti K."/>
            <person name="Haridas S."/>
            <person name="Kuo A."/>
            <person name="Salamov A."/>
            <person name="Ahrendt S.R."/>
            <person name="Lipzen A."/>
            <person name="Sullivan W."/>
            <person name="Andreopoulos W.B."/>
            <person name="Clum A."/>
            <person name="Lindquist E."/>
            <person name="Daum C."/>
            <person name="Ramamoorthy G.K."/>
            <person name="Gryganskyi A."/>
            <person name="Culley D."/>
            <person name="Magnuson J.K."/>
            <person name="James T.Y."/>
            <person name="O'Malley M.A."/>
            <person name="Stajich J.E."/>
            <person name="Spatafora J.W."/>
            <person name="Visel A."/>
            <person name="Grigoriev I.V."/>
        </authorList>
    </citation>
    <scope>NUCLEOTIDE SEQUENCE [LARGE SCALE GENOMIC DNA]</scope>
    <source>
        <strain evidence="7 8">62-1032</strain>
    </source>
</reference>